<proteinExistence type="predicted"/>
<evidence type="ECO:0000256" key="1">
    <source>
        <dbReference type="SAM" id="SignalP"/>
    </source>
</evidence>
<reference evidence="2 3" key="1">
    <citation type="submission" date="2018-06" db="EMBL/GenBank/DDBJ databases">
        <title>A transcriptomic atlas of mushroom development highlights an independent origin of complex multicellularity.</title>
        <authorList>
            <consortium name="DOE Joint Genome Institute"/>
            <person name="Krizsan K."/>
            <person name="Almasi E."/>
            <person name="Merenyi Z."/>
            <person name="Sahu N."/>
            <person name="Viragh M."/>
            <person name="Koszo T."/>
            <person name="Mondo S."/>
            <person name="Kiss B."/>
            <person name="Balint B."/>
            <person name="Kues U."/>
            <person name="Barry K."/>
            <person name="Hegedus J.C."/>
            <person name="Henrissat B."/>
            <person name="Johnson J."/>
            <person name="Lipzen A."/>
            <person name="Ohm R."/>
            <person name="Nagy I."/>
            <person name="Pangilinan J."/>
            <person name="Yan J."/>
            <person name="Xiong Y."/>
            <person name="Grigoriev I.V."/>
            <person name="Hibbett D.S."/>
            <person name="Nagy L.G."/>
        </authorList>
    </citation>
    <scope>NUCLEOTIDE SEQUENCE [LARGE SCALE GENOMIC DNA]</scope>
    <source>
        <strain evidence="2 3">SZMC22713</strain>
    </source>
</reference>
<organism evidence="2 3">
    <name type="scientific">Rickenella mellea</name>
    <dbReference type="NCBI Taxonomy" id="50990"/>
    <lineage>
        <taxon>Eukaryota</taxon>
        <taxon>Fungi</taxon>
        <taxon>Dikarya</taxon>
        <taxon>Basidiomycota</taxon>
        <taxon>Agaricomycotina</taxon>
        <taxon>Agaricomycetes</taxon>
        <taxon>Hymenochaetales</taxon>
        <taxon>Rickenellaceae</taxon>
        <taxon>Rickenella</taxon>
    </lineage>
</organism>
<dbReference type="EMBL" id="ML170254">
    <property type="protein sequence ID" value="TDL16023.1"/>
    <property type="molecule type" value="Genomic_DNA"/>
</dbReference>
<evidence type="ECO:0000313" key="3">
    <source>
        <dbReference type="Proteomes" id="UP000294933"/>
    </source>
</evidence>
<protein>
    <recommendedName>
        <fullName evidence="4">Secreted protein</fullName>
    </recommendedName>
</protein>
<dbReference type="VEuPathDB" id="FungiDB:BD410DRAFT_832310"/>
<accession>A0A4Y7PKN1</accession>
<evidence type="ECO:0008006" key="4">
    <source>
        <dbReference type="Google" id="ProtNLM"/>
    </source>
</evidence>
<feature type="signal peptide" evidence="1">
    <location>
        <begin position="1"/>
        <end position="18"/>
    </location>
</feature>
<sequence>MTTLAALLTLFFLPSVLSAFTQNVCWETASIGCIQKASNGKFCYYPIIPGTDASCSAKSPRFSDVMAAHLAQGHSIAYYGPDNVFVGNVSWPIPADAGIVYLCASGSIAGAYQTFCSTASADNVIVYVGFTACMVGLPMSHVDDGCYDPSLAVVNVTATPSVVNGITQAPSAIKGKIIDDSRGAVVVSSID</sequence>
<gene>
    <name evidence="2" type="ORF">BD410DRAFT_832310</name>
</gene>
<keyword evidence="3" id="KW-1185">Reference proteome</keyword>
<feature type="chain" id="PRO_5021473486" description="Secreted protein" evidence="1">
    <location>
        <begin position="19"/>
        <end position="191"/>
    </location>
</feature>
<evidence type="ECO:0000313" key="2">
    <source>
        <dbReference type="EMBL" id="TDL16023.1"/>
    </source>
</evidence>
<keyword evidence="1" id="KW-0732">Signal</keyword>
<name>A0A4Y7PKN1_9AGAM</name>
<dbReference type="AlphaFoldDB" id="A0A4Y7PKN1"/>
<dbReference type="Proteomes" id="UP000294933">
    <property type="component" value="Unassembled WGS sequence"/>
</dbReference>
<dbReference type="OrthoDB" id="2966769at2759"/>